<dbReference type="AlphaFoldDB" id="A0A1H9LKY3"/>
<dbReference type="OrthoDB" id="662966at2"/>
<dbReference type="RefSeq" id="WP_090882029.1">
    <property type="nucleotide sequence ID" value="NZ_FOGG01000004.1"/>
</dbReference>
<reference evidence="1 2" key="1">
    <citation type="submission" date="2016-10" db="EMBL/GenBank/DDBJ databases">
        <authorList>
            <person name="de Groot N.N."/>
        </authorList>
    </citation>
    <scope>NUCLEOTIDE SEQUENCE [LARGE SCALE GENOMIC DNA]</scope>
    <source>
        <strain evidence="1 2">DSM 18610</strain>
    </source>
</reference>
<name>A0A1H9LKY3_9SPHI</name>
<proteinExistence type="predicted"/>
<gene>
    <name evidence="1" type="ORF">SAMN04488023_104194</name>
</gene>
<evidence type="ECO:0000313" key="1">
    <source>
        <dbReference type="EMBL" id="SER12080.1"/>
    </source>
</evidence>
<dbReference type="EMBL" id="FOGG01000004">
    <property type="protein sequence ID" value="SER12080.1"/>
    <property type="molecule type" value="Genomic_DNA"/>
</dbReference>
<sequence length="124" mass="13938">MINTENERNVPEDVAKKMVDAYAKETFQYTPKSYSKAVWFPADQIIRMAEKLKEKGGDGLRIYFAQYVPGELEGVPTSYEGRNTVLLVPTYPKLEGTDGGQEDDIDDIENRGELCPENCNGVIL</sequence>
<evidence type="ECO:0000313" key="2">
    <source>
        <dbReference type="Proteomes" id="UP000199572"/>
    </source>
</evidence>
<accession>A0A1H9LKY3</accession>
<organism evidence="1 2">
    <name type="scientific">Pedobacter rhizosphaerae</name>
    <dbReference type="NCBI Taxonomy" id="390241"/>
    <lineage>
        <taxon>Bacteria</taxon>
        <taxon>Pseudomonadati</taxon>
        <taxon>Bacteroidota</taxon>
        <taxon>Sphingobacteriia</taxon>
        <taxon>Sphingobacteriales</taxon>
        <taxon>Sphingobacteriaceae</taxon>
        <taxon>Pedobacter</taxon>
    </lineage>
</organism>
<protein>
    <submittedName>
        <fullName evidence="1">Uncharacterized protein</fullName>
    </submittedName>
</protein>
<keyword evidence="2" id="KW-1185">Reference proteome</keyword>
<dbReference type="STRING" id="390241.SAMN04488023_104194"/>
<dbReference type="Proteomes" id="UP000199572">
    <property type="component" value="Unassembled WGS sequence"/>
</dbReference>